<feature type="domain" description="Glycosyl transferase family 1" evidence="1">
    <location>
        <begin position="231"/>
        <end position="370"/>
    </location>
</feature>
<evidence type="ECO:0000313" key="4">
    <source>
        <dbReference type="Proteomes" id="UP001500074"/>
    </source>
</evidence>
<comment type="caution">
    <text evidence="3">The sequence shown here is derived from an EMBL/GenBank/DDBJ whole genome shotgun (WGS) entry which is preliminary data.</text>
</comment>
<dbReference type="SUPFAM" id="SSF53756">
    <property type="entry name" value="UDP-Glycosyltransferase/glycogen phosphorylase"/>
    <property type="match status" value="1"/>
</dbReference>
<dbReference type="InterPro" id="IPR050194">
    <property type="entry name" value="Glycosyltransferase_grp1"/>
</dbReference>
<evidence type="ECO:0000313" key="3">
    <source>
        <dbReference type="EMBL" id="GAA5172990.1"/>
    </source>
</evidence>
<keyword evidence="4" id="KW-1185">Reference proteome</keyword>
<dbReference type="Pfam" id="PF13439">
    <property type="entry name" value="Glyco_transf_4"/>
    <property type="match status" value="1"/>
</dbReference>
<reference evidence="4" key="1">
    <citation type="journal article" date="2019" name="Int. J. Syst. Evol. Microbiol.">
        <title>The Global Catalogue of Microorganisms (GCM) 10K type strain sequencing project: providing services to taxonomists for standard genome sequencing and annotation.</title>
        <authorList>
            <consortium name="The Broad Institute Genomics Platform"/>
            <consortium name="The Broad Institute Genome Sequencing Center for Infectious Disease"/>
            <person name="Wu L."/>
            <person name="Ma J."/>
        </authorList>
    </citation>
    <scope>NUCLEOTIDE SEQUENCE [LARGE SCALE GENOMIC DNA]</scope>
    <source>
        <strain evidence="4">JCM 18472</strain>
    </source>
</reference>
<evidence type="ECO:0000259" key="2">
    <source>
        <dbReference type="Pfam" id="PF13439"/>
    </source>
</evidence>
<proteinExistence type="predicted"/>
<dbReference type="Pfam" id="PF00534">
    <property type="entry name" value="Glycos_transf_1"/>
    <property type="match status" value="1"/>
</dbReference>
<dbReference type="InterPro" id="IPR028098">
    <property type="entry name" value="Glyco_trans_4-like_N"/>
</dbReference>
<dbReference type="PANTHER" id="PTHR45947">
    <property type="entry name" value="SULFOQUINOVOSYL TRANSFERASE SQD2"/>
    <property type="match status" value="1"/>
</dbReference>
<dbReference type="PANTHER" id="PTHR45947:SF3">
    <property type="entry name" value="SULFOQUINOVOSYL TRANSFERASE SQD2"/>
    <property type="match status" value="1"/>
</dbReference>
<dbReference type="Proteomes" id="UP001500074">
    <property type="component" value="Unassembled WGS sequence"/>
</dbReference>
<name>A0ABP9R952_9GAMM</name>
<dbReference type="InterPro" id="IPR001296">
    <property type="entry name" value="Glyco_trans_1"/>
</dbReference>
<dbReference type="Gene3D" id="3.40.50.2000">
    <property type="entry name" value="Glycogen Phosphorylase B"/>
    <property type="match status" value="2"/>
</dbReference>
<organism evidence="3 4">
    <name type="scientific">Modicisalibacter zincidurans</name>
    <dbReference type="NCBI Taxonomy" id="1178777"/>
    <lineage>
        <taxon>Bacteria</taxon>
        <taxon>Pseudomonadati</taxon>
        <taxon>Pseudomonadota</taxon>
        <taxon>Gammaproteobacteria</taxon>
        <taxon>Oceanospirillales</taxon>
        <taxon>Halomonadaceae</taxon>
        <taxon>Modicisalibacter</taxon>
    </lineage>
</organism>
<feature type="domain" description="Glycosyltransferase subfamily 4-like N-terminal" evidence="2">
    <location>
        <begin position="43"/>
        <end position="220"/>
    </location>
</feature>
<evidence type="ECO:0008006" key="5">
    <source>
        <dbReference type="Google" id="ProtNLM"/>
    </source>
</evidence>
<gene>
    <name evidence="3" type="ORF">GCM10023342_10720</name>
</gene>
<dbReference type="EMBL" id="BAABKI010000012">
    <property type="protein sequence ID" value="GAA5172990.1"/>
    <property type="molecule type" value="Genomic_DNA"/>
</dbReference>
<sequence>MHEVSLEPTDVSDSTTVNALESLRDSAASLRVAIVHDWLVARGGAEKVLDALLEAFPQAAIYTVVDFMPEEIRERISRHRVHCSLIQRLPFARRHYRHYLPLMPYAIEQLDLRDFDLVISSSHAVAKGVMTHPGQAHVCYCHTPMRYVWDMKEAYLADSGVKFPPLNWLMRYTLHRLRQWDYMTAGQVDLFIANSQNVARRITKYYRRSSAIVPPPVDLDAFSFYPGPREGYYLTASRMVPYKRQDLIIEAFRQTPQRRLLVIGDGPERKRLEQLAQGAENIEILGYLPIDDLQQRLSRARAFVFAADEDFGIAPLEAQACGTPVIAYGSGGACETVRGEEGAEHATGCFFEEQTVTSLLAALERFEARTFEAVDCLSQARRFRHDAFYHNLHQQLAGCMPALAFND</sequence>
<accession>A0ABP9R952</accession>
<protein>
    <recommendedName>
        <fullName evidence="5">Glycosyltransferase family 4 protein</fullName>
    </recommendedName>
</protein>
<evidence type="ECO:0000259" key="1">
    <source>
        <dbReference type="Pfam" id="PF00534"/>
    </source>
</evidence>